<dbReference type="Proteomes" id="UP000824175">
    <property type="component" value="Unassembled WGS sequence"/>
</dbReference>
<evidence type="ECO:0000313" key="3">
    <source>
        <dbReference type="Proteomes" id="UP000824175"/>
    </source>
</evidence>
<proteinExistence type="predicted"/>
<dbReference type="EMBL" id="DVMJ01000051">
    <property type="protein sequence ID" value="HIU13537.1"/>
    <property type="molecule type" value="Genomic_DNA"/>
</dbReference>
<reference evidence="2" key="2">
    <citation type="journal article" date="2021" name="PeerJ">
        <title>Extensive microbial diversity within the chicken gut microbiome revealed by metagenomics and culture.</title>
        <authorList>
            <person name="Gilroy R."/>
            <person name="Ravi A."/>
            <person name="Getino M."/>
            <person name="Pursley I."/>
            <person name="Horton D.L."/>
            <person name="Alikhan N.F."/>
            <person name="Baker D."/>
            <person name="Gharbi K."/>
            <person name="Hall N."/>
            <person name="Watson M."/>
            <person name="Adriaenssens E.M."/>
            <person name="Foster-Nyarko E."/>
            <person name="Jarju S."/>
            <person name="Secka A."/>
            <person name="Antonio M."/>
            <person name="Oren A."/>
            <person name="Chaudhuri R.R."/>
            <person name="La Ragione R."/>
            <person name="Hildebrand F."/>
            <person name="Pallen M.J."/>
        </authorList>
    </citation>
    <scope>NUCLEOTIDE SEQUENCE</scope>
    <source>
        <strain evidence="2">CHK195-11698</strain>
    </source>
</reference>
<evidence type="ECO:0000256" key="1">
    <source>
        <dbReference type="SAM" id="Phobius"/>
    </source>
</evidence>
<protein>
    <submittedName>
        <fullName evidence="2">Sporulation protein YqfD</fullName>
    </submittedName>
</protein>
<evidence type="ECO:0000313" key="2">
    <source>
        <dbReference type="EMBL" id="HIU13537.1"/>
    </source>
</evidence>
<dbReference type="InterPro" id="IPR010690">
    <property type="entry name" value="YqfD"/>
</dbReference>
<reference evidence="2" key="1">
    <citation type="submission" date="2020-10" db="EMBL/GenBank/DDBJ databases">
        <authorList>
            <person name="Gilroy R."/>
        </authorList>
    </citation>
    <scope>NUCLEOTIDE SEQUENCE</scope>
    <source>
        <strain evidence="2">CHK195-11698</strain>
    </source>
</reference>
<feature type="transmembrane region" description="Helical" evidence="1">
    <location>
        <begin position="76"/>
        <end position="97"/>
    </location>
</feature>
<dbReference type="Pfam" id="PF06898">
    <property type="entry name" value="YqfD"/>
    <property type="match status" value="1"/>
</dbReference>
<name>A0A9D1HPH6_9FIRM</name>
<accession>A0A9D1HPH6</accession>
<keyword evidence="1" id="KW-1133">Transmembrane helix</keyword>
<keyword evidence="1" id="KW-0472">Membrane</keyword>
<organism evidence="2 3">
    <name type="scientific">Candidatus Fimiplasma intestinipullorum</name>
    <dbReference type="NCBI Taxonomy" id="2840825"/>
    <lineage>
        <taxon>Bacteria</taxon>
        <taxon>Bacillati</taxon>
        <taxon>Bacillota</taxon>
        <taxon>Clostridia</taxon>
        <taxon>Eubacteriales</taxon>
        <taxon>Candidatus Fimiplasma</taxon>
    </lineage>
</organism>
<keyword evidence="1" id="KW-0812">Transmembrane</keyword>
<feature type="transmembrane region" description="Helical" evidence="1">
    <location>
        <begin position="50"/>
        <end position="70"/>
    </location>
</feature>
<dbReference type="AlphaFoldDB" id="A0A9D1HPH6"/>
<comment type="caution">
    <text evidence="2">The sequence shown here is derived from an EMBL/GenBank/DDBJ whole genome shotgun (WGS) entry which is preliminary data.</text>
</comment>
<gene>
    <name evidence="2" type="ORF">IAD15_05655</name>
</gene>
<sequence length="307" mass="35482">MGFDLFEFHGDHLPELLESLKQHGIPIYHLKPTKQNTYLMMARHRYRRTLLSLHPDLWFVRSTGLLYYILRFVSGRFRLVGLASFFVTYFWLGQYVWTITIEGSRPDITAELSSQLADYGLKPPATLMSQQELEEIQGQLQQDHADKIDWLSLEVSGHTYRLQYTPKVISEVTKEDYKPLIASHDGLVDRIEVSKGNVLVTRNQYVHKGETLVDNSLVTTSDEVRFIPVEGKVYAYTWKIYEASMPVTDQVDAFSELRLAILEQVRADLGEDDSIEQENVLQYETNEGKITLRIHFTLYQNIASKGD</sequence>